<reference evidence="7" key="2">
    <citation type="journal article" date="2023" name="Science">
        <title>Genomic signatures of disease resistance in endangered staghorn corals.</title>
        <authorList>
            <person name="Vollmer S.V."/>
            <person name="Selwyn J.D."/>
            <person name="Despard B.A."/>
            <person name="Roesel C.L."/>
        </authorList>
    </citation>
    <scope>NUCLEOTIDE SEQUENCE</scope>
    <source>
        <strain evidence="7">K2</strain>
    </source>
</reference>
<evidence type="ECO:0000313" key="8">
    <source>
        <dbReference type="Proteomes" id="UP001249851"/>
    </source>
</evidence>
<dbReference type="InterPro" id="IPR036179">
    <property type="entry name" value="Ig-like_dom_sf"/>
</dbReference>
<comment type="caution">
    <text evidence="7">The sequence shown here is derived from an EMBL/GenBank/DDBJ whole genome shotgun (WGS) entry which is preliminary data.</text>
</comment>
<sequence>MVAEKSGPSFACILTIVSIVIYTGGLVRIEVKFNKQKEKIHELESVVESMKTSNNDVARVYTILRNRRSDYSMNNKTEKKHTPDERFTSDNLVSELRQKLCQSNLDRCSRGPAGPPGPPGPRGERGDRGRRGNKGRTGKQGIMGPPGSKGETGLKGEKGDTGTAGMKGAKGEPGESIAAPTVAVSPAKMTVNESKTASFQCSVSGNPKPVSTWSKLEGKSEKILSATTDGKLILPNAAGSDSGVYKCSASNILGRAQALVRLIVNAQPRISLNPGPRYAIEGNTFTLPTCHVTGYPTPVVTWRKLSSQLPQGRVRYNHNALQISQVRKEDSDTYTCSAKNVLGKAEKNTLLVVVSLPQFTSKPPSKIVSMLNSTVRLNCSATGDPQPIISWRKQGGQLPVGRSQQINGALVITNLQQSDAGSYICTAASASVFILETVTSLQIMTQKVALSSSSILGSLNIKYLVKLNSFLAPVLRSSSRSRFVRCWRAKTDGWAASTFHSNCDGKGPTVTIIQVGSYIFGGYTDVSWSSPSSCGYASSSKSFIYSLYNINGFSPVKLQIKSRWQSRAIYRCSSYGPTFGGGADILISNIAASNQNSYTDCGWTYHLPPGYSSSYSSCRFYAGGGSYTFTPTDIEVFYETTT</sequence>
<dbReference type="GO" id="GO:0005886">
    <property type="term" value="C:plasma membrane"/>
    <property type="evidence" value="ECO:0007669"/>
    <property type="project" value="TreeGrafter"/>
</dbReference>
<dbReference type="SMART" id="SM00584">
    <property type="entry name" value="TLDc"/>
    <property type="match status" value="1"/>
</dbReference>
<dbReference type="InterPro" id="IPR006571">
    <property type="entry name" value="TLDc_dom"/>
</dbReference>
<dbReference type="InterPro" id="IPR008160">
    <property type="entry name" value="Collagen"/>
</dbReference>
<dbReference type="GO" id="GO:0098632">
    <property type="term" value="F:cell-cell adhesion mediator activity"/>
    <property type="evidence" value="ECO:0007669"/>
    <property type="project" value="TreeGrafter"/>
</dbReference>
<dbReference type="GO" id="GO:0070593">
    <property type="term" value="P:dendrite self-avoidance"/>
    <property type="evidence" value="ECO:0007669"/>
    <property type="project" value="TreeGrafter"/>
</dbReference>
<keyword evidence="4" id="KW-1133">Transmembrane helix</keyword>
<organism evidence="7 8">
    <name type="scientific">Acropora cervicornis</name>
    <name type="common">Staghorn coral</name>
    <dbReference type="NCBI Taxonomy" id="6130"/>
    <lineage>
        <taxon>Eukaryota</taxon>
        <taxon>Metazoa</taxon>
        <taxon>Cnidaria</taxon>
        <taxon>Anthozoa</taxon>
        <taxon>Hexacorallia</taxon>
        <taxon>Scleractinia</taxon>
        <taxon>Astrocoeniina</taxon>
        <taxon>Acroporidae</taxon>
        <taxon>Acropora</taxon>
    </lineage>
</organism>
<dbReference type="InterPro" id="IPR003598">
    <property type="entry name" value="Ig_sub2"/>
</dbReference>
<protein>
    <submittedName>
        <fullName evidence="7">Peroxidasin-like protein</fullName>
    </submittedName>
</protein>
<evidence type="ECO:0000259" key="6">
    <source>
        <dbReference type="PROSITE" id="PS51886"/>
    </source>
</evidence>
<feature type="domain" description="Ig-like" evidence="5">
    <location>
        <begin position="268"/>
        <end position="355"/>
    </location>
</feature>
<dbReference type="PANTHER" id="PTHR10075:SF100">
    <property type="entry name" value="FASCICLIN-2"/>
    <property type="match status" value="1"/>
</dbReference>
<dbReference type="InterPro" id="IPR007110">
    <property type="entry name" value="Ig-like_dom"/>
</dbReference>
<dbReference type="Proteomes" id="UP001249851">
    <property type="component" value="Unassembled WGS sequence"/>
</dbReference>
<feature type="transmembrane region" description="Helical" evidence="4">
    <location>
        <begin position="6"/>
        <end position="27"/>
    </location>
</feature>
<feature type="domain" description="Ig-like" evidence="5">
    <location>
        <begin position="180"/>
        <end position="265"/>
    </location>
</feature>
<gene>
    <name evidence="7" type="ORF">P5673_015530</name>
</gene>
<keyword evidence="2" id="KW-0393">Immunoglobulin domain</keyword>
<evidence type="ECO:0000259" key="5">
    <source>
        <dbReference type="PROSITE" id="PS50835"/>
    </source>
</evidence>
<reference evidence="7" key="1">
    <citation type="journal article" date="2023" name="G3 (Bethesda)">
        <title>Whole genome assembly and annotation of the endangered Caribbean coral Acropora cervicornis.</title>
        <authorList>
            <person name="Selwyn J.D."/>
            <person name="Vollmer S.V."/>
        </authorList>
    </citation>
    <scope>NUCLEOTIDE SEQUENCE</scope>
    <source>
        <strain evidence="7">K2</strain>
    </source>
</reference>
<feature type="region of interest" description="Disordered" evidence="3">
    <location>
        <begin position="103"/>
        <end position="181"/>
    </location>
</feature>
<evidence type="ECO:0000256" key="1">
    <source>
        <dbReference type="ARBA" id="ARBA00023157"/>
    </source>
</evidence>
<proteinExistence type="predicted"/>
<name>A0AAD9QHQ7_ACRCE</name>
<dbReference type="PROSITE" id="PS51886">
    <property type="entry name" value="TLDC"/>
    <property type="match status" value="1"/>
</dbReference>
<dbReference type="Pfam" id="PF01391">
    <property type="entry name" value="Collagen"/>
    <property type="match status" value="1"/>
</dbReference>
<dbReference type="InterPro" id="IPR003599">
    <property type="entry name" value="Ig_sub"/>
</dbReference>
<accession>A0AAD9QHQ7</accession>
<dbReference type="GO" id="GO:0030424">
    <property type="term" value="C:axon"/>
    <property type="evidence" value="ECO:0007669"/>
    <property type="project" value="TreeGrafter"/>
</dbReference>
<dbReference type="SMART" id="SM00408">
    <property type="entry name" value="IGc2"/>
    <property type="match status" value="3"/>
</dbReference>
<dbReference type="InterPro" id="IPR013783">
    <property type="entry name" value="Ig-like_fold"/>
</dbReference>
<dbReference type="Pfam" id="PF13927">
    <property type="entry name" value="Ig_3"/>
    <property type="match status" value="3"/>
</dbReference>
<dbReference type="AlphaFoldDB" id="A0AAD9QHQ7"/>
<dbReference type="Gene3D" id="2.60.40.10">
    <property type="entry name" value="Immunoglobulins"/>
    <property type="match status" value="3"/>
</dbReference>
<evidence type="ECO:0000256" key="3">
    <source>
        <dbReference type="SAM" id="MobiDB-lite"/>
    </source>
</evidence>
<dbReference type="EMBL" id="JARQWQ010000032">
    <property type="protein sequence ID" value="KAK2561553.1"/>
    <property type="molecule type" value="Genomic_DNA"/>
</dbReference>
<dbReference type="PANTHER" id="PTHR10075">
    <property type="entry name" value="BASIGIN RELATED"/>
    <property type="match status" value="1"/>
</dbReference>
<feature type="domain" description="TLDc" evidence="6">
    <location>
        <begin position="457"/>
        <end position="642"/>
    </location>
</feature>
<keyword evidence="1" id="KW-1015">Disulfide bond</keyword>
<dbReference type="GO" id="GO:0007411">
    <property type="term" value="P:axon guidance"/>
    <property type="evidence" value="ECO:0007669"/>
    <property type="project" value="TreeGrafter"/>
</dbReference>
<dbReference type="Pfam" id="PF07534">
    <property type="entry name" value="TLD"/>
    <property type="match status" value="1"/>
</dbReference>
<feature type="domain" description="Ig-like" evidence="5">
    <location>
        <begin position="357"/>
        <end position="439"/>
    </location>
</feature>
<dbReference type="PROSITE" id="PS50835">
    <property type="entry name" value="IG_LIKE"/>
    <property type="match status" value="3"/>
</dbReference>
<evidence type="ECO:0000313" key="7">
    <source>
        <dbReference type="EMBL" id="KAK2561553.1"/>
    </source>
</evidence>
<evidence type="ECO:0000256" key="4">
    <source>
        <dbReference type="SAM" id="Phobius"/>
    </source>
</evidence>
<evidence type="ECO:0000256" key="2">
    <source>
        <dbReference type="ARBA" id="ARBA00023319"/>
    </source>
</evidence>
<dbReference type="FunFam" id="2.60.40.10:FF:000032">
    <property type="entry name" value="palladin isoform X1"/>
    <property type="match status" value="2"/>
</dbReference>
<dbReference type="GO" id="GO:0007156">
    <property type="term" value="P:homophilic cell adhesion via plasma membrane adhesion molecules"/>
    <property type="evidence" value="ECO:0007669"/>
    <property type="project" value="TreeGrafter"/>
</dbReference>
<dbReference type="SMART" id="SM00409">
    <property type="entry name" value="IG"/>
    <property type="match status" value="3"/>
</dbReference>
<keyword evidence="8" id="KW-1185">Reference proteome</keyword>
<dbReference type="SUPFAM" id="SSF48726">
    <property type="entry name" value="Immunoglobulin"/>
    <property type="match status" value="3"/>
</dbReference>
<keyword evidence="4" id="KW-0472">Membrane</keyword>
<keyword evidence="4" id="KW-0812">Transmembrane</keyword>